<proteinExistence type="predicted"/>
<dbReference type="Proteomes" id="UP000198828">
    <property type="component" value="Unassembled WGS sequence"/>
</dbReference>
<organism evidence="2 3">
    <name type="scientific">Tepidimicrobium xylanilyticum</name>
    <dbReference type="NCBI Taxonomy" id="1123352"/>
    <lineage>
        <taxon>Bacteria</taxon>
        <taxon>Bacillati</taxon>
        <taxon>Bacillota</taxon>
        <taxon>Tissierellia</taxon>
        <taxon>Tissierellales</taxon>
        <taxon>Tepidimicrobiaceae</taxon>
        <taxon>Tepidimicrobium</taxon>
    </lineage>
</organism>
<reference evidence="2 3" key="1">
    <citation type="submission" date="2016-10" db="EMBL/GenBank/DDBJ databases">
        <authorList>
            <person name="de Groot N.N."/>
        </authorList>
    </citation>
    <scope>NUCLEOTIDE SEQUENCE [LARGE SCALE GENOMIC DNA]</scope>
    <source>
        <strain evidence="2 3">DSM 23310</strain>
    </source>
</reference>
<sequence length="192" mass="21518">MDKLLERMKEYLNKLDNKELIRNLFIILIIGIILIILADIFIKDKKDNISTLQLERNNDIKSNESDYGAILEEKLENILSQLKGVGAVKVMITLEDTVEKIPAFNTTKNNETTSEVDSQGGTREIVREDMTIQVVTSNEGSLVVLKEIKPTVRGVIVIAEGAEDIRVKEMLYEAVKTVLGVPGNKVEIYASK</sequence>
<dbReference type="OrthoDB" id="1634070at2"/>
<dbReference type="EMBL" id="FNNG01000013">
    <property type="protein sequence ID" value="SDX56562.1"/>
    <property type="molecule type" value="Genomic_DNA"/>
</dbReference>
<accession>A0A1H3CQP6</accession>
<gene>
    <name evidence="2" type="ORF">SAMN05660923_02526</name>
</gene>
<name>A0A1H3CQP6_9FIRM</name>
<dbReference type="RefSeq" id="WP_093754241.1">
    <property type="nucleotide sequence ID" value="NZ_BSYN01000009.1"/>
</dbReference>
<keyword evidence="1" id="KW-1133">Transmembrane helix</keyword>
<keyword evidence="1" id="KW-0472">Membrane</keyword>
<protein>
    <submittedName>
        <fullName evidence="2">Stage III sporulation protein AG</fullName>
    </submittedName>
</protein>
<evidence type="ECO:0000313" key="2">
    <source>
        <dbReference type="EMBL" id="SDX56562.1"/>
    </source>
</evidence>
<keyword evidence="1" id="KW-0812">Transmembrane</keyword>
<evidence type="ECO:0000256" key="1">
    <source>
        <dbReference type="SAM" id="Phobius"/>
    </source>
</evidence>
<keyword evidence="3" id="KW-1185">Reference proteome</keyword>
<evidence type="ECO:0000313" key="3">
    <source>
        <dbReference type="Proteomes" id="UP000198828"/>
    </source>
</evidence>
<feature type="transmembrane region" description="Helical" evidence="1">
    <location>
        <begin position="20"/>
        <end position="42"/>
    </location>
</feature>
<dbReference type="AlphaFoldDB" id="A0A1H3CQP6"/>